<evidence type="ECO:0000313" key="1">
    <source>
        <dbReference type="EMBL" id="ATF07866.1"/>
    </source>
</evidence>
<dbReference type="EMBL" id="CP010785">
    <property type="protein sequence ID" value="ATF07866.1"/>
    <property type="molecule type" value="Genomic_DNA"/>
</dbReference>
<proteinExistence type="predicted"/>
<sequence length="66" mass="7341">MPLLIGYWKINCRAVNAIYLKAHRTASRVWIKECTADPLLGAVLRSHAPCSPRHLPALKAMCGKPM</sequence>
<keyword evidence="1" id="KW-0614">Plasmid</keyword>
<name>A0AAD0EF18_9RHOB</name>
<reference evidence="1 2" key="1">
    <citation type="journal article" date="2017" name="Front. Microbiol.">
        <title>Phaeobacter piscinae sp. nov., a species of the Roseobacter group and potential aquaculture probiont.</title>
        <authorList>
            <person name="Sonnenschein E.C."/>
            <person name="Phippen C.B.W."/>
            <person name="Nielsen K.F."/>
            <person name="Mateiu R.V."/>
            <person name="Melchiorsen J."/>
            <person name="Gram L."/>
            <person name="Overmann J."/>
            <person name="Freese H.M."/>
        </authorList>
    </citation>
    <scope>NUCLEOTIDE SEQUENCE [LARGE SCALE GENOMIC DNA]</scope>
    <source>
        <strain evidence="1 2">P63</strain>
    </source>
</reference>
<organism evidence="1 2">
    <name type="scientific">Phaeobacter gallaeciensis</name>
    <dbReference type="NCBI Taxonomy" id="60890"/>
    <lineage>
        <taxon>Bacteria</taxon>
        <taxon>Pseudomonadati</taxon>
        <taxon>Pseudomonadota</taxon>
        <taxon>Alphaproteobacteria</taxon>
        <taxon>Rhodobacterales</taxon>
        <taxon>Roseobacteraceae</taxon>
        <taxon>Phaeobacter</taxon>
    </lineage>
</organism>
<dbReference type="AlphaFoldDB" id="A0AAD0EF18"/>
<accession>A0AAD0EF18</accession>
<geneLocation type="plasmid" evidence="2">
    <name>pp63_a</name>
</geneLocation>
<dbReference type="Proteomes" id="UP000217545">
    <property type="component" value="Plasmid pP63_a"/>
</dbReference>
<gene>
    <name evidence="1" type="ORF">PhaeoP63_03834</name>
</gene>
<protein>
    <submittedName>
        <fullName evidence="1">Uncharacterized protein</fullName>
    </submittedName>
</protein>
<evidence type="ECO:0000313" key="2">
    <source>
        <dbReference type="Proteomes" id="UP000217545"/>
    </source>
</evidence>